<evidence type="ECO:0000256" key="1">
    <source>
        <dbReference type="SAM" id="MobiDB-lite"/>
    </source>
</evidence>
<reference evidence="2" key="1">
    <citation type="journal article" date="2022" name="Int. J. Mol. Sci.">
        <title>Draft Genome of Tanacetum Coccineum: Genomic Comparison of Closely Related Tanacetum-Family Plants.</title>
        <authorList>
            <person name="Yamashiro T."/>
            <person name="Shiraishi A."/>
            <person name="Nakayama K."/>
            <person name="Satake H."/>
        </authorList>
    </citation>
    <scope>NUCLEOTIDE SEQUENCE</scope>
</reference>
<accession>A0ABQ5BMB0</accession>
<dbReference type="EMBL" id="BQNB010013437">
    <property type="protein sequence ID" value="GJT15965.1"/>
    <property type="molecule type" value="Genomic_DNA"/>
</dbReference>
<dbReference type="Proteomes" id="UP001151760">
    <property type="component" value="Unassembled WGS sequence"/>
</dbReference>
<feature type="compositionally biased region" description="Basic and acidic residues" evidence="1">
    <location>
        <begin position="108"/>
        <end position="125"/>
    </location>
</feature>
<feature type="compositionally biased region" description="Acidic residues" evidence="1">
    <location>
        <begin position="87"/>
        <end position="107"/>
    </location>
</feature>
<feature type="region of interest" description="Disordered" evidence="1">
    <location>
        <begin position="68"/>
        <end position="125"/>
    </location>
</feature>
<evidence type="ECO:0000313" key="2">
    <source>
        <dbReference type="EMBL" id="GJT15965.1"/>
    </source>
</evidence>
<keyword evidence="3" id="KW-1185">Reference proteome</keyword>
<proteinExistence type="predicted"/>
<protein>
    <submittedName>
        <fullName evidence="2">Uncharacterized protein</fullName>
    </submittedName>
</protein>
<sequence length="125" mass="14787">MRNGAMSEVHLARFNAVRKFDDHRINCELDGVDVSNMMSRRDFIHFLNKATEDIVHKLPKILEERLEMMKNNNKEQRKRRGGRRGDEENEGEEEDEGGAEEEDDNEKEEEKLEKEDGDQEERQEP</sequence>
<name>A0ABQ5BMB0_9ASTR</name>
<gene>
    <name evidence="2" type="ORF">Tco_0874671</name>
</gene>
<reference evidence="2" key="2">
    <citation type="submission" date="2022-01" db="EMBL/GenBank/DDBJ databases">
        <authorList>
            <person name="Yamashiro T."/>
            <person name="Shiraishi A."/>
            <person name="Satake H."/>
            <person name="Nakayama K."/>
        </authorList>
    </citation>
    <scope>NUCLEOTIDE SEQUENCE</scope>
</reference>
<comment type="caution">
    <text evidence="2">The sequence shown here is derived from an EMBL/GenBank/DDBJ whole genome shotgun (WGS) entry which is preliminary data.</text>
</comment>
<evidence type="ECO:0000313" key="3">
    <source>
        <dbReference type="Proteomes" id="UP001151760"/>
    </source>
</evidence>
<organism evidence="2 3">
    <name type="scientific">Tanacetum coccineum</name>
    <dbReference type="NCBI Taxonomy" id="301880"/>
    <lineage>
        <taxon>Eukaryota</taxon>
        <taxon>Viridiplantae</taxon>
        <taxon>Streptophyta</taxon>
        <taxon>Embryophyta</taxon>
        <taxon>Tracheophyta</taxon>
        <taxon>Spermatophyta</taxon>
        <taxon>Magnoliopsida</taxon>
        <taxon>eudicotyledons</taxon>
        <taxon>Gunneridae</taxon>
        <taxon>Pentapetalae</taxon>
        <taxon>asterids</taxon>
        <taxon>campanulids</taxon>
        <taxon>Asterales</taxon>
        <taxon>Asteraceae</taxon>
        <taxon>Asteroideae</taxon>
        <taxon>Anthemideae</taxon>
        <taxon>Anthemidinae</taxon>
        <taxon>Tanacetum</taxon>
    </lineage>
</organism>